<dbReference type="PANTHER" id="PTHR43157">
    <property type="entry name" value="PHOSPHATIDYLINOSITOL-GLYCAN BIOSYNTHESIS CLASS F PROTEIN-RELATED"/>
    <property type="match status" value="1"/>
</dbReference>
<evidence type="ECO:0000259" key="2">
    <source>
        <dbReference type="SMART" id="SM00822"/>
    </source>
</evidence>
<evidence type="ECO:0000313" key="4">
    <source>
        <dbReference type="Proteomes" id="UP000268014"/>
    </source>
</evidence>
<proteinExistence type="predicted"/>
<dbReference type="PANTHER" id="PTHR43157:SF31">
    <property type="entry name" value="PHOSPHATIDYLINOSITOL-GLYCAN BIOSYNTHESIS CLASS F PROTEIN"/>
    <property type="match status" value="1"/>
</dbReference>
<evidence type="ECO:0000313" key="3">
    <source>
        <dbReference type="EMBL" id="VDO30900.1"/>
    </source>
</evidence>
<dbReference type="PRINTS" id="PR00081">
    <property type="entry name" value="GDHRDH"/>
</dbReference>
<evidence type="ECO:0000313" key="5">
    <source>
        <dbReference type="WBParaSite" id="HPLM_0000709701-mRNA-1"/>
    </source>
</evidence>
<reference evidence="5" key="1">
    <citation type="submission" date="2016-04" db="UniProtKB">
        <authorList>
            <consortium name="WormBaseParasite"/>
        </authorList>
    </citation>
    <scope>IDENTIFICATION</scope>
</reference>
<gene>
    <name evidence="3" type="ORF">HPLM_LOCUS7089</name>
</gene>
<dbReference type="OrthoDB" id="191139at2759"/>
<evidence type="ECO:0000256" key="1">
    <source>
        <dbReference type="ARBA" id="ARBA00023002"/>
    </source>
</evidence>
<dbReference type="WBParaSite" id="HPLM_0000709701-mRNA-1">
    <property type="protein sequence ID" value="HPLM_0000709701-mRNA-1"/>
    <property type="gene ID" value="HPLM_0000709701"/>
</dbReference>
<dbReference type="Gene3D" id="3.40.50.720">
    <property type="entry name" value="NAD(P)-binding Rossmann-like Domain"/>
    <property type="match status" value="2"/>
</dbReference>
<sequence>MQIREEMTTITDRGAAGERSMPVSSFKRTILITGSTDGIGKQTATDLAAHPDNRVIIHGRSEEKCESTRDQIVKETGNPTNVDYIAADLSVMKEVAHFADKVKSRFPELNVLLCNAGVLNPRRAETVDGLEMTFQVNYLSHFILCNRLVDVLERNNHGRIVVVGSVLHSWTALDWSDVMAKKDYEKYLVYSRSKLCLHLMAFALHRRMNIARRNVAVNVVELGKEREPNNNGKMRTTSALSSSMSTLSMCRAAGNLVQLIENPAFETLSGKYLDSMGKQISRQLRPLLQQNSPSRIIFVSSICYDWYPLDFSDLQATNYGDAYLQYSRSKLMNHMTAFRLAREKSDGVTVNVLEPGVCETKLLKRGGYSGGPVKDGSVAPVHLVMSEEVKNITGGYFNNRGKRITSLSADSTDVKQQDRLWTMSEEICSKFGITF</sequence>
<feature type="domain" description="Ketoreductase" evidence="2">
    <location>
        <begin position="28"/>
        <end position="178"/>
    </location>
</feature>
<keyword evidence="1" id="KW-0560">Oxidoreductase</keyword>
<dbReference type="InterPro" id="IPR002347">
    <property type="entry name" value="SDR_fam"/>
</dbReference>
<dbReference type="GO" id="GO:0016491">
    <property type="term" value="F:oxidoreductase activity"/>
    <property type="evidence" value="ECO:0007669"/>
    <property type="project" value="UniProtKB-KW"/>
</dbReference>
<protein>
    <submittedName>
        <fullName evidence="5">Retinol dehydrogenase 14</fullName>
    </submittedName>
</protein>
<accession>A0A158QLU4</accession>
<keyword evidence="4" id="KW-1185">Reference proteome</keyword>
<dbReference type="SUPFAM" id="SSF51735">
    <property type="entry name" value="NAD(P)-binding Rossmann-fold domains"/>
    <property type="match status" value="2"/>
</dbReference>
<dbReference type="OMA" id="IEYIMRE"/>
<dbReference type="STRING" id="6290.A0A158QLU4"/>
<dbReference type="EMBL" id="UZAF01016598">
    <property type="protein sequence ID" value="VDO30900.1"/>
    <property type="molecule type" value="Genomic_DNA"/>
</dbReference>
<dbReference type="SMART" id="SM00822">
    <property type="entry name" value="PKS_KR"/>
    <property type="match status" value="1"/>
</dbReference>
<reference evidence="3 4" key="2">
    <citation type="submission" date="2018-11" db="EMBL/GenBank/DDBJ databases">
        <authorList>
            <consortium name="Pathogen Informatics"/>
        </authorList>
    </citation>
    <scope>NUCLEOTIDE SEQUENCE [LARGE SCALE GENOMIC DNA]</scope>
    <source>
        <strain evidence="3 4">MHpl1</strain>
    </source>
</reference>
<organism evidence="5">
    <name type="scientific">Haemonchus placei</name>
    <name type="common">Barber's pole worm</name>
    <dbReference type="NCBI Taxonomy" id="6290"/>
    <lineage>
        <taxon>Eukaryota</taxon>
        <taxon>Metazoa</taxon>
        <taxon>Ecdysozoa</taxon>
        <taxon>Nematoda</taxon>
        <taxon>Chromadorea</taxon>
        <taxon>Rhabditida</taxon>
        <taxon>Rhabditina</taxon>
        <taxon>Rhabditomorpha</taxon>
        <taxon>Strongyloidea</taxon>
        <taxon>Trichostrongylidae</taxon>
        <taxon>Haemonchus</taxon>
    </lineage>
</organism>
<name>A0A158QLU4_HAEPC</name>
<dbReference type="AlphaFoldDB" id="A0A158QLU4"/>
<dbReference type="InterPro" id="IPR057326">
    <property type="entry name" value="KR_dom"/>
</dbReference>
<dbReference type="Pfam" id="PF00106">
    <property type="entry name" value="adh_short"/>
    <property type="match status" value="1"/>
</dbReference>
<dbReference type="InterPro" id="IPR036291">
    <property type="entry name" value="NAD(P)-bd_dom_sf"/>
</dbReference>
<dbReference type="Proteomes" id="UP000268014">
    <property type="component" value="Unassembled WGS sequence"/>
</dbReference>